<dbReference type="InterPro" id="IPR036291">
    <property type="entry name" value="NAD(P)-bd_dom_sf"/>
</dbReference>
<dbReference type="RefSeq" id="WP_034848387.1">
    <property type="nucleotide sequence ID" value="NZ_JANX01000800.1"/>
</dbReference>
<protein>
    <recommendedName>
        <fullName evidence="3">Ketoreductase domain-containing protein</fullName>
    </recommendedName>
</protein>
<dbReference type="FunFam" id="3.40.50.720:FF:000084">
    <property type="entry name" value="Short-chain dehydrogenase reductase"/>
    <property type="match status" value="1"/>
</dbReference>
<name>A0A0A0CXM1_9PROT</name>
<proteinExistence type="inferred from homology"/>
<evidence type="ECO:0000256" key="2">
    <source>
        <dbReference type="ARBA" id="ARBA00023002"/>
    </source>
</evidence>
<dbReference type="EMBL" id="JANX01000800">
    <property type="protein sequence ID" value="KGM30525.1"/>
    <property type="molecule type" value="Genomic_DNA"/>
</dbReference>
<dbReference type="GO" id="GO:0016491">
    <property type="term" value="F:oxidoreductase activity"/>
    <property type="evidence" value="ECO:0007669"/>
    <property type="project" value="UniProtKB-KW"/>
</dbReference>
<comment type="caution">
    <text evidence="4">The sequence shown here is derived from an EMBL/GenBank/DDBJ whole genome shotgun (WGS) entry which is preliminary data.</text>
</comment>
<dbReference type="PANTHER" id="PTHR24321:SF11">
    <property type="entry name" value="BLR0893 PROTEIN"/>
    <property type="match status" value="1"/>
</dbReference>
<keyword evidence="2" id="KW-0560">Oxidoreductase</keyword>
<dbReference type="OrthoDB" id="9812986at2"/>
<dbReference type="PROSITE" id="PS00061">
    <property type="entry name" value="ADH_SHORT"/>
    <property type="match status" value="1"/>
</dbReference>
<dbReference type="AlphaFoldDB" id="A0A0A0CXM1"/>
<dbReference type="PRINTS" id="PR00080">
    <property type="entry name" value="SDRFAMILY"/>
</dbReference>
<dbReference type="CDD" id="cd05233">
    <property type="entry name" value="SDR_c"/>
    <property type="match status" value="1"/>
</dbReference>
<dbReference type="Gene3D" id="3.40.50.720">
    <property type="entry name" value="NAD(P)-binding Rossmann-like Domain"/>
    <property type="match status" value="1"/>
</dbReference>
<feature type="domain" description="Ketoreductase" evidence="3">
    <location>
        <begin position="7"/>
        <end position="148"/>
    </location>
</feature>
<dbReference type="PRINTS" id="PR00081">
    <property type="entry name" value="GDHRDH"/>
</dbReference>
<comment type="similarity">
    <text evidence="1">Belongs to the short-chain dehydrogenases/reductases (SDR) family.</text>
</comment>
<evidence type="ECO:0000313" key="4">
    <source>
        <dbReference type="EMBL" id="KGM30525.1"/>
    </source>
</evidence>
<dbReference type="SMART" id="SM00822">
    <property type="entry name" value="PKS_KR"/>
    <property type="match status" value="1"/>
</dbReference>
<dbReference type="SUPFAM" id="SSF51735">
    <property type="entry name" value="NAD(P)-binding Rossmann-fold domains"/>
    <property type="match status" value="1"/>
</dbReference>
<dbReference type="Proteomes" id="UP000029995">
    <property type="component" value="Unassembled WGS sequence"/>
</dbReference>
<gene>
    <name evidence="4" type="ORF">P409_32500</name>
</gene>
<dbReference type="InterPro" id="IPR057326">
    <property type="entry name" value="KR_dom"/>
</dbReference>
<dbReference type="NCBIfam" id="NF005559">
    <property type="entry name" value="PRK07231.1"/>
    <property type="match status" value="1"/>
</dbReference>
<evidence type="ECO:0000259" key="3">
    <source>
        <dbReference type="SMART" id="SM00822"/>
    </source>
</evidence>
<organism evidence="4 5">
    <name type="scientific">Inquilinus limosus MP06</name>
    <dbReference type="NCBI Taxonomy" id="1398085"/>
    <lineage>
        <taxon>Bacteria</taxon>
        <taxon>Pseudomonadati</taxon>
        <taxon>Pseudomonadota</taxon>
        <taxon>Alphaproteobacteria</taxon>
        <taxon>Rhodospirillales</taxon>
        <taxon>Rhodospirillaceae</taxon>
        <taxon>Inquilinus</taxon>
    </lineage>
</organism>
<evidence type="ECO:0000256" key="1">
    <source>
        <dbReference type="ARBA" id="ARBA00006484"/>
    </source>
</evidence>
<evidence type="ECO:0000313" key="5">
    <source>
        <dbReference type="Proteomes" id="UP000029995"/>
    </source>
</evidence>
<reference evidence="4 5" key="1">
    <citation type="submission" date="2014-01" db="EMBL/GenBank/DDBJ databases">
        <title>Genome sequence determination for a cystic fibrosis isolate, Inquilinus limosus.</title>
        <authorList>
            <person name="Pino M."/>
            <person name="Di Conza J."/>
            <person name="Gutkind G."/>
        </authorList>
    </citation>
    <scope>NUCLEOTIDE SEQUENCE [LARGE SCALE GENOMIC DNA]</scope>
    <source>
        <strain evidence="4 5">MP06</strain>
    </source>
</reference>
<accession>A0A0A0CXM1</accession>
<dbReference type="InterPro" id="IPR002347">
    <property type="entry name" value="SDR_fam"/>
</dbReference>
<dbReference type="PANTHER" id="PTHR24321">
    <property type="entry name" value="DEHYDROGENASES, SHORT CHAIN"/>
    <property type="match status" value="1"/>
</dbReference>
<dbReference type="Pfam" id="PF13561">
    <property type="entry name" value="adh_short_C2"/>
    <property type="match status" value="1"/>
</dbReference>
<sequence>MGLLDGKVALVTGGTSGIGRASAVLFAREGAKVALTGRRAAEGEAVVAEIAAAGGEALFIPADLTRIHGIPGIVEQVVARFGRLDVAFNNAGISGGGPLEALDEDRWDSLVDTNLKAHFFALKAEAAQMKAQGGGGAILFNGSVLAGIAAPGISIYSATKGGIVSLARAAAVELGPHGIRVNSVNPSITRTEMTRGRIVKNPDGTESHPLAVGIPLNRLAEPEEIAQVALFLLSDRASYVNGQAIIVDGGQSAA</sequence>
<dbReference type="InterPro" id="IPR020904">
    <property type="entry name" value="Sc_DH/Rdtase_CS"/>
</dbReference>